<evidence type="ECO:0000313" key="9">
    <source>
        <dbReference type="EMBL" id="KMY50520.1"/>
    </source>
</evidence>
<feature type="transmembrane region" description="Helical" evidence="7">
    <location>
        <begin position="273"/>
        <end position="293"/>
    </location>
</feature>
<gene>
    <name evidence="9" type="ORF">AC625_14240</name>
</gene>
<keyword evidence="10" id="KW-1185">Reference proteome</keyword>
<feature type="transmembrane region" description="Helical" evidence="7">
    <location>
        <begin position="12"/>
        <end position="33"/>
    </location>
</feature>
<feature type="transmembrane region" description="Helical" evidence="7">
    <location>
        <begin position="220"/>
        <end position="239"/>
    </location>
</feature>
<protein>
    <submittedName>
        <fullName evidence="9">Membrane protein</fullName>
    </submittedName>
</protein>
<dbReference type="Pfam" id="PF00892">
    <property type="entry name" value="EamA"/>
    <property type="match status" value="2"/>
</dbReference>
<feature type="transmembrane region" description="Helical" evidence="7">
    <location>
        <begin position="148"/>
        <end position="167"/>
    </location>
</feature>
<evidence type="ECO:0000259" key="8">
    <source>
        <dbReference type="Pfam" id="PF00892"/>
    </source>
</evidence>
<evidence type="ECO:0000256" key="4">
    <source>
        <dbReference type="ARBA" id="ARBA00022692"/>
    </source>
</evidence>
<organism evidence="9 10">
    <name type="scientific">Peribacillus loiseleuriae</name>
    <dbReference type="NCBI Taxonomy" id="1679170"/>
    <lineage>
        <taxon>Bacteria</taxon>
        <taxon>Bacillati</taxon>
        <taxon>Bacillota</taxon>
        <taxon>Bacilli</taxon>
        <taxon>Bacillales</taxon>
        <taxon>Bacillaceae</taxon>
        <taxon>Peribacillus</taxon>
    </lineage>
</organism>
<feature type="domain" description="EamA" evidence="8">
    <location>
        <begin position="7"/>
        <end position="141"/>
    </location>
</feature>
<evidence type="ECO:0000256" key="2">
    <source>
        <dbReference type="ARBA" id="ARBA00007362"/>
    </source>
</evidence>
<dbReference type="RefSeq" id="WP_049681873.1">
    <property type="nucleotide sequence ID" value="NZ_LFZW01000001.1"/>
</dbReference>
<evidence type="ECO:0000256" key="6">
    <source>
        <dbReference type="ARBA" id="ARBA00023136"/>
    </source>
</evidence>
<dbReference type="GO" id="GO:0005886">
    <property type="term" value="C:plasma membrane"/>
    <property type="evidence" value="ECO:0007669"/>
    <property type="project" value="UniProtKB-SubCell"/>
</dbReference>
<comment type="caution">
    <text evidence="9">The sequence shown here is derived from an EMBL/GenBank/DDBJ whole genome shotgun (WGS) entry which is preliminary data.</text>
</comment>
<keyword evidence="3" id="KW-1003">Cell membrane</keyword>
<feature type="transmembrane region" description="Helical" evidence="7">
    <location>
        <begin position="69"/>
        <end position="87"/>
    </location>
</feature>
<dbReference type="InterPro" id="IPR051258">
    <property type="entry name" value="Diverse_Substrate_Transporter"/>
</dbReference>
<feature type="transmembrane region" description="Helical" evidence="7">
    <location>
        <begin position="99"/>
        <end position="118"/>
    </location>
</feature>
<dbReference type="EMBL" id="LFZW01000001">
    <property type="protein sequence ID" value="KMY50520.1"/>
    <property type="molecule type" value="Genomic_DNA"/>
</dbReference>
<sequence length="302" mass="33103">MKKVAVADLTLLFVVFIWGSTFVMVQNAIGFLAPHLFNAIRFFIAAILLIIGYRIFYSKKNDAIWTRSLFFSGIKIGIWLFLGYALQTVGLLTTTPAKAGFITGLSVVLVPLFSLLLLKQKLRLPTILGVLFATFGLYFLTAAKGSTIVFGDVLVFFCAISFAMQIIMTAKYAKAHPALPLTIIQVLSVAILSFVSALLFEDFSILMNPAVMLKPDVWSALLVTAFFATAFAFFAQTYFQSYTSPTRVALIFAMEPVFAALTSFVLIGESLTTVSLIGCLFILTGMICAELPFPKKLAAQLE</sequence>
<dbReference type="OrthoDB" id="9804865at2"/>
<reference evidence="10" key="1">
    <citation type="submission" date="2015-07" db="EMBL/GenBank/DDBJ databases">
        <title>Genome sequencing project for genomic taxonomy and phylogenomics of Bacillus-like bacteria.</title>
        <authorList>
            <person name="Liu B."/>
            <person name="Wang J."/>
            <person name="Zhu Y."/>
            <person name="Liu G."/>
            <person name="Chen Q."/>
            <person name="Chen Z."/>
            <person name="Lan J."/>
            <person name="Che J."/>
            <person name="Ge C."/>
            <person name="Shi H."/>
            <person name="Pan Z."/>
            <person name="Liu X."/>
        </authorList>
    </citation>
    <scope>NUCLEOTIDE SEQUENCE [LARGE SCALE GENOMIC DNA]</scope>
    <source>
        <strain evidence="10">FJAT-27997</strain>
    </source>
</reference>
<evidence type="ECO:0000256" key="5">
    <source>
        <dbReference type="ARBA" id="ARBA00022989"/>
    </source>
</evidence>
<keyword evidence="5 7" id="KW-1133">Transmembrane helix</keyword>
<comment type="similarity">
    <text evidence="2">Belongs to the EamA transporter family.</text>
</comment>
<proteinExistence type="inferred from homology"/>
<feature type="domain" description="EamA" evidence="8">
    <location>
        <begin position="150"/>
        <end position="288"/>
    </location>
</feature>
<keyword evidence="6 7" id="KW-0472">Membrane</keyword>
<dbReference type="InterPro" id="IPR037185">
    <property type="entry name" value="EmrE-like"/>
</dbReference>
<comment type="subcellular location">
    <subcellularLocation>
        <location evidence="1">Cell membrane</location>
        <topology evidence="1">Multi-pass membrane protein</topology>
    </subcellularLocation>
</comment>
<feature type="transmembrane region" description="Helical" evidence="7">
    <location>
        <begin position="39"/>
        <end position="57"/>
    </location>
</feature>
<dbReference type="InterPro" id="IPR000620">
    <property type="entry name" value="EamA_dom"/>
</dbReference>
<evidence type="ECO:0000256" key="7">
    <source>
        <dbReference type="SAM" id="Phobius"/>
    </source>
</evidence>
<feature type="transmembrane region" description="Helical" evidence="7">
    <location>
        <begin position="248"/>
        <end position="267"/>
    </location>
</feature>
<dbReference type="PANTHER" id="PTHR42920:SF5">
    <property type="entry name" value="EAMA DOMAIN-CONTAINING PROTEIN"/>
    <property type="match status" value="1"/>
</dbReference>
<dbReference type="STRING" id="1679170.AC625_14240"/>
<name>A0A0K9GV50_9BACI</name>
<evidence type="ECO:0000256" key="1">
    <source>
        <dbReference type="ARBA" id="ARBA00004651"/>
    </source>
</evidence>
<feature type="transmembrane region" description="Helical" evidence="7">
    <location>
        <begin position="125"/>
        <end position="142"/>
    </location>
</feature>
<feature type="transmembrane region" description="Helical" evidence="7">
    <location>
        <begin position="179"/>
        <end position="200"/>
    </location>
</feature>
<dbReference type="PATRIC" id="fig|1679170.3.peg.3246"/>
<dbReference type="SUPFAM" id="SSF103481">
    <property type="entry name" value="Multidrug resistance efflux transporter EmrE"/>
    <property type="match status" value="2"/>
</dbReference>
<dbReference type="AlphaFoldDB" id="A0A0K9GV50"/>
<evidence type="ECO:0000256" key="3">
    <source>
        <dbReference type="ARBA" id="ARBA00022475"/>
    </source>
</evidence>
<keyword evidence="4 7" id="KW-0812">Transmembrane</keyword>
<dbReference type="PANTHER" id="PTHR42920">
    <property type="entry name" value="OS03G0707200 PROTEIN-RELATED"/>
    <property type="match status" value="1"/>
</dbReference>
<evidence type="ECO:0000313" key="10">
    <source>
        <dbReference type="Proteomes" id="UP000037146"/>
    </source>
</evidence>
<accession>A0A0K9GV50</accession>
<dbReference type="Proteomes" id="UP000037146">
    <property type="component" value="Unassembled WGS sequence"/>
</dbReference>